<dbReference type="PROSITE" id="PS00217">
    <property type="entry name" value="SUGAR_TRANSPORT_2"/>
    <property type="match status" value="1"/>
</dbReference>
<evidence type="ECO:0000256" key="5">
    <source>
        <dbReference type="ARBA" id="ARBA00022989"/>
    </source>
</evidence>
<keyword evidence="11" id="KW-1185">Reference proteome</keyword>
<evidence type="ECO:0000256" key="3">
    <source>
        <dbReference type="ARBA" id="ARBA00022448"/>
    </source>
</evidence>
<feature type="transmembrane region" description="Helical" evidence="8">
    <location>
        <begin position="185"/>
        <end position="207"/>
    </location>
</feature>
<evidence type="ECO:0000256" key="8">
    <source>
        <dbReference type="SAM" id="Phobius"/>
    </source>
</evidence>
<organism evidence="10 11">
    <name type="scientific">Cutaneotrichosporon spelunceum</name>
    <dbReference type="NCBI Taxonomy" id="1672016"/>
    <lineage>
        <taxon>Eukaryota</taxon>
        <taxon>Fungi</taxon>
        <taxon>Dikarya</taxon>
        <taxon>Basidiomycota</taxon>
        <taxon>Agaricomycotina</taxon>
        <taxon>Tremellomycetes</taxon>
        <taxon>Trichosporonales</taxon>
        <taxon>Trichosporonaceae</taxon>
        <taxon>Cutaneotrichosporon</taxon>
    </lineage>
</organism>
<feature type="transmembrane region" description="Helical" evidence="8">
    <location>
        <begin position="310"/>
        <end position="328"/>
    </location>
</feature>
<accession>A0AAD3TTC2</accession>
<dbReference type="InterPro" id="IPR005829">
    <property type="entry name" value="Sugar_transporter_CS"/>
</dbReference>
<evidence type="ECO:0000259" key="9">
    <source>
        <dbReference type="PROSITE" id="PS50850"/>
    </source>
</evidence>
<feature type="transmembrane region" description="Helical" evidence="8">
    <location>
        <begin position="340"/>
        <end position="363"/>
    </location>
</feature>
<name>A0AAD3TTC2_9TREE</name>
<feature type="transmembrane region" description="Helical" evidence="8">
    <location>
        <begin position="369"/>
        <end position="388"/>
    </location>
</feature>
<feature type="transmembrane region" description="Helical" evidence="8">
    <location>
        <begin position="120"/>
        <end position="142"/>
    </location>
</feature>
<dbReference type="InterPro" id="IPR005828">
    <property type="entry name" value="MFS_sugar_transport-like"/>
</dbReference>
<feature type="transmembrane region" description="Helical" evidence="8">
    <location>
        <begin position="95"/>
        <end position="114"/>
    </location>
</feature>
<keyword evidence="6 8" id="KW-0472">Membrane</keyword>
<evidence type="ECO:0000313" key="10">
    <source>
        <dbReference type="EMBL" id="GMK56157.1"/>
    </source>
</evidence>
<keyword evidence="3" id="KW-0813">Transport</keyword>
<comment type="similarity">
    <text evidence="2">Belongs to the major facilitator superfamily. Sugar transporter (TC 2.A.1.1) family.</text>
</comment>
<feature type="domain" description="Major facilitator superfamily (MFS) profile" evidence="9">
    <location>
        <begin position="1"/>
        <end position="462"/>
    </location>
</feature>
<dbReference type="InterPro" id="IPR050360">
    <property type="entry name" value="MFS_Sugar_Transporters"/>
</dbReference>
<feature type="transmembrane region" description="Helical" evidence="8">
    <location>
        <begin position="439"/>
        <end position="458"/>
    </location>
</feature>
<comment type="catalytic activity">
    <reaction evidence="7">
        <text>myo-inositol(out) + H(+)(out) = myo-inositol(in) + H(+)(in)</text>
        <dbReference type="Rhea" id="RHEA:60364"/>
        <dbReference type="ChEBI" id="CHEBI:15378"/>
        <dbReference type="ChEBI" id="CHEBI:17268"/>
    </reaction>
</comment>
<dbReference type="FunFam" id="1.20.1250.20:FF:000134">
    <property type="entry name" value="MFS sugar transporter protein"/>
    <property type="match status" value="1"/>
</dbReference>
<proteinExistence type="inferred from homology"/>
<evidence type="ECO:0000256" key="6">
    <source>
        <dbReference type="ARBA" id="ARBA00023136"/>
    </source>
</evidence>
<evidence type="ECO:0000256" key="2">
    <source>
        <dbReference type="ARBA" id="ARBA00010992"/>
    </source>
</evidence>
<feature type="transmembrane region" description="Helical" evidence="8">
    <location>
        <begin position="409"/>
        <end position="427"/>
    </location>
</feature>
<dbReference type="InterPro" id="IPR003663">
    <property type="entry name" value="Sugar/inositol_transpt"/>
</dbReference>
<reference evidence="10" key="2">
    <citation type="submission" date="2023-06" db="EMBL/GenBank/DDBJ databases">
        <authorList>
            <person name="Kobayashi Y."/>
            <person name="Kayamori A."/>
            <person name="Aoki K."/>
            <person name="Shiwa Y."/>
            <person name="Fujita N."/>
            <person name="Sugita T."/>
            <person name="Iwasaki W."/>
            <person name="Tanaka N."/>
            <person name="Takashima M."/>
        </authorList>
    </citation>
    <scope>NUCLEOTIDE SEQUENCE</scope>
    <source>
        <strain evidence="10">HIS016</strain>
    </source>
</reference>
<dbReference type="InterPro" id="IPR020846">
    <property type="entry name" value="MFS_dom"/>
</dbReference>
<dbReference type="AlphaFoldDB" id="A0AAD3TTC2"/>
<dbReference type="PANTHER" id="PTHR48022">
    <property type="entry name" value="PLASTIDIC GLUCOSE TRANSPORTER 4"/>
    <property type="match status" value="1"/>
</dbReference>
<dbReference type="EMBL" id="BTCM01000002">
    <property type="protein sequence ID" value="GMK56157.1"/>
    <property type="molecule type" value="Genomic_DNA"/>
</dbReference>
<dbReference type="PROSITE" id="PS50850">
    <property type="entry name" value="MFS"/>
    <property type="match status" value="1"/>
</dbReference>
<evidence type="ECO:0000256" key="1">
    <source>
        <dbReference type="ARBA" id="ARBA00004141"/>
    </source>
</evidence>
<dbReference type="Pfam" id="PF00083">
    <property type="entry name" value="Sugar_tr"/>
    <property type="match status" value="1"/>
</dbReference>
<dbReference type="GO" id="GO:0005351">
    <property type="term" value="F:carbohydrate:proton symporter activity"/>
    <property type="evidence" value="ECO:0007669"/>
    <property type="project" value="TreeGrafter"/>
</dbReference>
<dbReference type="Gene3D" id="1.20.1250.20">
    <property type="entry name" value="MFS general substrate transporter like domains"/>
    <property type="match status" value="1"/>
</dbReference>
<dbReference type="PRINTS" id="PR00171">
    <property type="entry name" value="SUGRTRNSPORT"/>
</dbReference>
<evidence type="ECO:0000313" key="11">
    <source>
        <dbReference type="Proteomes" id="UP001222932"/>
    </source>
</evidence>
<sequence length="501" mass="55409">MSFSTLPNNTNERWYRDPGLRWNVFHWDVSEDLVCDLTTDDMSLLTGLQAMPAWQEFFRHPTGTLLGLYAAIFYLPSIPAAFLGDFLADRYGRRTPIIAGCFIVGVGSLLNSLASSIAMWLIGRGVIGFGGGMAKVAAPALIQEIAHPRLRPMLAACYWSFFHFGAILAAFMTFAGLYIEGDWSWRMPSMIQVIGPGTVFGVGFFLPESPRWLVKHRRENAALSVLAKYHANGYVEDELVQWEMEQIRHALAHEGSQASYLDFVKTPGNRRRLIIVLTLCVGLNWMGNGVISYYLSPVLKMVGVTRPVEITLINAGLAIWNLILALSASLSTERLGRRRLFFISGWGMLLSYSVITALSAQFSQKGVKAVGLAVIPVLFIYYGFYSIAWTPLPVMYASEILPFSLRTKGIALFTAFGTGANAFNQFVNATALSAIGWKYYLVYIGVIAAYLGIVHVLYAETRGLSIEEISKLFDKPEPEVAPEGKKGEWIAGFVVSTDASL</sequence>
<keyword evidence="5 8" id="KW-1133">Transmembrane helix</keyword>
<reference evidence="10" key="1">
    <citation type="journal article" date="2023" name="BMC Genomics">
        <title>Chromosome-level genome assemblies of Cutaneotrichosporon spp. (Trichosporonales, Basidiomycota) reveal imbalanced evolution between nucleotide sequences and chromosome synteny.</title>
        <authorList>
            <person name="Kobayashi Y."/>
            <person name="Kayamori A."/>
            <person name="Aoki K."/>
            <person name="Shiwa Y."/>
            <person name="Matsutani M."/>
            <person name="Fujita N."/>
            <person name="Sugita T."/>
            <person name="Iwasaki W."/>
            <person name="Tanaka N."/>
            <person name="Takashima M."/>
        </authorList>
    </citation>
    <scope>NUCLEOTIDE SEQUENCE</scope>
    <source>
        <strain evidence="10">HIS016</strain>
    </source>
</reference>
<dbReference type="SUPFAM" id="SSF103473">
    <property type="entry name" value="MFS general substrate transporter"/>
    <property type="match status" value="1"/>
</dbReference>
<protein>
    <recommendedName>
        <fullName evidence="9">Major facilitator superfamily (MFS) profile domain-containing protein</fullName>
    </recommendedName>
</protein>
<comment type="caution">
    <text evidence="10">The sequence shown here is derived from an EMBL/GenBank/DDBJ whole genome shotgun (WGS) entry which is preliminary data.</text>
</comment>
<evidence type="ECO:0000256" key="7">
    <source>
        <dbReference type="ARBA" id="ARBA00049119"/>
    </source>
</evidence>
<dbReference type="InterPro" id="IPR036259">
    <property type="entry name" value="MFS_trans_sf"/>
</dbReference>
<dbReference type="Proteomes" id="UP001222932">
    <property type="component" value="Unassembled WGS sequence"/>
</dbReference>
<evidence type="ECO:0000256" key="4">
    <source>
        <dbReference type="ARBA" id="ARBA00022692"/>
    </source>
</evidence>
<feature type="transmembrane region" description="Helical" evidence="8">
    <location>
        <begin position="154"/>
        <end position="179"/>
    </location>
</feature>
<dbReference type="GO" id="GO:0016020">
    <property type="term" value="C:membrane"/>
    <property type="evidence" value="ECO:0007669"/>
    <property type="project" value="UniProtKB-SubCell"/>
</dbReference>
<gene>
    <name evidence="10" type="ORF">CspeluHIS016_0212130</name>
</gene>
<keyword evidence="4 8" id="KW-0812">Transmembrane</keyword>
<comment type="subcellular location">
    <subcellularLocation>
        <location evidence="1">Membrane</location>
        <topology evidence="1">Multi-pass membrane protein</topology>
    </subcellularLocation>
</comment>
<feature type="transmembrane region" description="Helical" evidence="8">
    <location>
        <begin position="273"/>
        <end position="295"/>
    </location>
</feature>
<dbReference type="PANTHER" id="PTHR48022:SF52">
    <property type="entry name" value="SUGAR TRANSPORTER, PUTATIVE-RELATED"/>
    <property type="match status" value="1"/>
</dbReference>
<feature type="transmembrane region" description="Helical" evidence="8">
    <location>
        <begin position="66"/>
        <end position="88"/>
    </location>
</feature>